<organism evidence="1 2">
    <name type="scientific">Nonlabens ulvanivorans</name>
    <name type="common">Persicivirga ulvanivorans</name>
    <dbReference type="NCBI Taxonomy" id="906888"/>
    <lineage>
        <taxon>Bacteria</taxon>
        <taxon>Pseudomonadati</taxon>
        <taxon>Bacteroidota</taxon>
        <taxon>Flavobacteriia</taxon>
        <taxon>Flavobacteriales</taxon>
        <taxon>Flavobacteriaceae</taxon>
        <taxon>Nonlabens</taxon>
    </lineage>
</organism>
<name>A0A081DAG4_NONUL</name>
<protein>
    <submittedName>
        <fullName evidence="1">Uncharacterized protein</fullName>
    </submittedName>
</protein>
<reference evidence="1 2" key="1">
    <citation type="journal article" date="2014" name="Genome Announc.">
        <title>Draft Genome Sequences of Marine Flavobacterium Nonlabens Strains NR17, NR24, NR27, NR32, NR33, and Ara13.</title>
        <authorList>
            <person name="Nakanishi M."/>
            <person name="Meirelles P."/>
            <person name="Suzuki R."/>
            <person name="Takatani N."/>
            <person name="Mino S."/>
            <person name="Suda W."/>
            <person name="Oshima K."/>
            <person name="Hattori M."/>
            <person name="Ohkuma M."/>
            <person name="Hosokawa M."/>
            <person name="Miyashita K."/>
            <person name="Thompson F.L."/>
            <person name="Niwa A."/>
            <person name="Sawabe T."/>
            <person name="Sawabe T."/>
        </authorList>
    </citation>
    <scope>NUCLEOTIDE SEQUENCE [LARGE SCALE GENOMIC DNA]</scope>
    <source>
        <strain evidence="2">JCM19296</strain>
    </source>
</reference>
<dbReference type="AlphaFoldDB" id="A0A081DAG4"/>
<gene>
    <name evidence="1" type="ORF">JCM19296_1507</name>
</gene>
<evidence type="ECO:0000313" key="2">
    <source>
        <dbReference type="Proteomes" id="UP000028980"/>
    </source>
</evidence>
<evidence type="ECO:0000313" key="1">
    <source>
        <dbReference type="EMBL" id="GAK75910.1"/>
    </source>
</evidence>
<dbReference type="EMBL" id="BBLG01000003">
    <property type="protein sequence ID" value="GAK75910.1"/>
    <property type="molecule type" value="Genomic_DNA"/>
</dbReference>
<comment type="caution">
    <text evidence="1">The sequence shown here is derived from an EMBL/GenBank/DDBJ whole genome shotgun (WGS) entry which is preliminary data.</text>
</comment>
<dbReference type="Proteomes" id="UP000028980">
    <property type="component" value="Unassembled WGS sequence"/>
</dbReference>
<proteinExistence type="predicted"/>
<sequence length="38" mass="4372">MKGKLFYKPDLLIFNKLKATKGFILSRMLDFCYASAKA</sequence>
<accession>A0A081DAG4</accession>